<dbReference type="InterPro" id="IPR007523">
    <property type="entry name" value="NDUFAF3/AAMDC"/>
</dbReference>
<dbReference type="EMBL" id="LDUG01000021">
    <property type="protein sequence ID" value="KVW96171.1"/>
    <property type="molecule type" value="Genomic_DNA"/>
</dbReference>
<dbReference type="PANTHER" id="PTHR21192:SF2">
    <property type="entry name" value="NADH DEHYDROGENASE [UBIQUINONE] 1 ALPHA SUBCOMPLEX ASSEMBLY FACTOR 3"/>
    <property type="match status" value="1"/>
</dbReference>
<evidence type="ECO:0000313" key="2">
    <source>
        <dbReference type="Proteomes" id="UP000064243"/>
    </source>
</evidence>
<keyword evidence="2" id="KW-1185">Reference proteome</keyword>
<dbReference type="PATRIC" id="fig|36861.3.peg.1479"/>
<dbReference type="Proteomes" id="UP000064243">
    <property type="component" value="Unassembled WGS sequence"/>
</dbReference>
<dbReference type="SUPFAM" id="SSF64076">
    <property type="entry name" value="MTH938-like"/>
    <property type="match status" value="1"/>
</dbReference>
<name>A0A106BPD1_THIDE</name>
<sequence length="136" mass="14842">MKLHLNNDANQRLFTGYGDDHVLINGHRHESSLLLTPRGVEIAPWAGLGFEAMTAAHFEWVALRELDILLLGTGTRLRFPHPSLTRALTESRIGLEVMDIGALCRTYNILIAEGRNVGAAVLIEPGGRPAHAGEAE</sequence>
<dbReference type="InterPro" id="IPR036748">
    <property type="entry name" value="MTH938-like_sf"/>
</dbReference>
<comment type="caution">
    <text evidence="1">The sequence shown here is derived from an EMBL/GenBank/DDBJ whole genome shotgun (WGS) entry which is preliminary data.</text>
</comment>
<dbReference type="AlphaFoldDB" id="A0A106BPD1"/>
<proteinExistence type="predicted"/>
<dbReference type="CDD" id="cd05560">
    <property type="entry name" value="Xcc1710_like"/>
    <property type="match status" value="1"/>
</dbReference>
<organism evidence="1 2">
    <name type="scientific">Thiobacillus denitrificans</name>
    <dbReference type="NCBI Taxonomy" id="36861"/>
    <lineage>
        <taxon>Bacteria</taxon>
        <taxon>Pseudomonadati</taxon>
        <taxon>Pseudomonadota</taxon>
        <taxon>Betaproteobacteria</taxon>
        <taxon>Nitrosomonadales</taxon>
        <taxon>Thiobacillaceae</taxon>
        <taxon>Thiobacillus</taxon>
    </lineage>
</organism>
<dbReference type="OrthoDB" id="9800373at2"/>
<protein>
    <submittedName>
        <fullName evidence="1">Membrane protein</fullName>
    </submittedName>
</protein>
<evidence type="ECO:0000313" key="1">
    <source>
        <dbReference type="EMBL" id="KVW96171.1"/>
    </source>
</evidence>
<accession>A0A106BPD1</accession>
<reference evidence="1 2" key="1">
    <citation type="journal article" date="2015" name="Appl. Environ. Microbiol.">
        <title>Aerobic and Anaerobic Thiosulfate Oxidation by a Cold-Adapted, Subglacial Chemoautotroph.</title>
        <authorList>
            <person name="Harrold Z.R."/>
            <person name="Skidmore M.L."/>
            <person name="Hamilton T.L."/>
            <person name="Desch L."/>
            <person name="Amada K."/>
            <person name="van Gelder W."/>
            <person name="Glover K."/>
            <person name="Roden E.E."/>
            <person name="Boyd E.S."/>
        </authorList>
    </citation>
    <scope>NUCLEOTIDE SEQUENCE [LARGE SCALE GENOMIC DNA]</scope>
    <source>
        <strain evidence="1 2">RG</strain>
    </source>
</reference>
<dbReference type="Pfam" id="PF04430">
    <property type="entry name" value="DUF498"/>
    <property type="match status" value="1"/>
</dbReference>
<dbReference type="Gene3D" id="3.40.1230.10">
    <property type="entry name" value="MTH938-like"/>
    <property type="match status" value="1"/>
</dbReference>
<dbReference type="PANTHER" id="PTHR21192">
    <property type="entry name" value="NUCLEAR PROTEIN E3-3"/>
    <property type="match status" value="1"/>
</dbReference>
<gene>
    <name evidence="1" type="ORF">ABW22_09115</name>
</gene>
<dbReference type="RefSeq" id="WP_059755204.1">
    <property type="nucleotide sequence ID" value="NZ_LDUG01000021.1"/>
</dbReference>